<name>A0A7Y0L1P2_9FIRM</name>
<dbReference type="EMBL" id="JABBVZ010000010">
    <property type="protein sequence ID" value="NMP21657.1"/>
    <property type="molecule type" value="Genomic_DNA"/>
</dbReference>
<dbReference type="AlphaFoldDB" id="A0A7Y0L1P2"/>
<organism evidence="1 2">
    <name type="scientific">Sulfobacillus harzensis</name>
    <dbReference type="NCBI Taxonomy" id="2729629"/>
    <lineage>
        <taxon>Bacteria</taxon>
        <taxon>Bacillati</taxon>
        <taxon>Bacillota</taxon>
        <taxon>Clostridia</taxon>
        <taxon>Eubacteriales</taxon>
        <taxon>Clostridiales Family XVII. Incertae Sedis</taxon>
        <taxon>Sulfobacillus</taxon>
    </lineage>
</organism>
<protein>
    <submittedName>
        <fullName evidence="1">Uncharacterized protein</fullName>
    </submittedName>
</protein>
<reference evidence="1 2" key="1">
    <citation type="submission" date="2020-04" db="EMBL/GenBank/DDBJ databases">
        <authorList>
            <person name="Zhang R."/>
            <person name="Schippers A."/>
        </authorList>
    </citation>
    <scope>NUCLEOTIDE SEQUENCE [LARGE SCALE GENOMIC DNA]</scope>
    <source>
        <strain evidence="1 2">DSM 109850</strain>
    </source>
</reference>
<keyword evidence="2" id="KW-1185">Reference proteome</keyword>
<evidence type="ECO:0000313" key="1">
    <source>
        <dbReference type="EMBL" id="NMP21657.1"/>
    </source>
</evidence>
<dbReference type="Proteomes" id="UP000533476">
    <property type="component" value="Unassembled WGS sequence"/>
</dbReference>
<dbReference type="RefSeq" id="WP_169097227.1">
    <property type="nucleotide sequence ID" value="NZ_JABBVZ010000010.1"/>
</dbReference>
<evidence type="ECO:0000313" key="2">
    <source>
        <dbReference type="Proteomes" id="UP000533476"/>
    </source>
</evidence>
<accession>A0A7Y0L1P2</accession>
<gene>
    <name evidence="1" type="ORF">HIJ39_04715</name>
</gene>
<proteinExistence type="predicted"/>
<sequence>MIDDFDTLRDEAQGHFLALAELLRDMGFDDIFSRLAELYCDFRDEQSPGL</sequence>
<comment type="caution">
    <text evidence="1">The sequence shown here is derived from an EMBL/GenBank/DDBJ whole genome shotgun (WGS) entry which is preliminary data.</text>
</comment>